<feature type="transmembrane region" description="Helical" evidence="1">
    <location>
        <begin position="34"/>
        <end position="58"/>
    </location>
</feature>
<reference evidence="3" key="1">
    <citation type="journal article" date="2017" name="Genome Biol.">
        <title>Comparative genomics reveals high biological diversity and specific adaptations in the industrially and medically important fungal genus Aspergillus.</title>
        <authorList>
            <person name="de Vries R.P."/>
            <person name="Riley R."/>
            <person name="Wiebenga A."/>
            <person name="Aguilar-Osorio G."/>
            <person name="Amillis S."/>
            <person name="Uchima C.A."/>
            <person name="Anderluh G."/>
            <person name="Asadollahi M."/>
            <person name="Askin M."/>
            <person name="Barry K."/>
            <person name="Battaglia E."/>
            <person name="Bayram O."/>
            <person name="Benocci T."/>
            <person name="Braus-Stromeyer S.A."/>
            <person name="Caldana C."/>
            <person name="Canovas D."/>
            <person name="Cerqueira G.C."/>
            <person name="Chen F."/>
            <person name="Chen W."/>
            <person name="Choi C."/>
            <person name="Clum A."/>
            <person name="Dos Santos R.A."/>
            <person name="Damasio A.R."/>
            <person name="Diallinas G."/>
            <person name="Emri T."/>
            <person name="Fekete E."/>
            <person name="Flipphi M."/>
            <person name="Freyberg S."/>
            <person name="Gallo A."/>
            <person name="Gournas C."/>
            <person name="Habgood R."/>
            <person name="Hainaut M."/>
            <person name="Harispe M.L."/>
            <person name="Henrissat B."/>
            <person name="Hilden K.S."/>
            <person name="Hope R."/>
            <person name="Hossain A."/>
            <person name="Karabika E."/>
            <person name="Karaffa L."/>
            <person name="Karanyi Z."/>
            <person name="Krasevec N."/>
            <person name="Kuo A."/>
            <person name="Kusch H."/>
            <person name="LaButti K."/>
            <person name="Lagendijk E.L."/>
            <person name="Lapidus A."/>
            <person name="Levasseur A."/>
            <person name="Lindquist E."/>
            <person name="Lipzen A."/>
            <person name="Logrieco A.F."/>
            <person name="MacCabe A."/>
            <person name="Maekelae M.R."/>
            <person name="Malavazi I."/>
            <person name="Melin P."/>
            <person name="Meyer V."/>
            <person name="Mielnichuk N."/>
            <person name="Miskei M."/>
            <person name="Molnar A.P."/>
            <person name="Mule G."/>
            <person name="Ngan C.Y."/>
            <person name="Orejas M."/>
            <person name="Orosz E."/>
            <person name="Ouedraogo J.P."/>
            <person name="Overkamp K.M."/>
            <person name="Park H.-S."/>
            <person name="Perrone G."/>
            <person name="Piumi F."/>
            <person name="Punt P.J."/>
            <person name="Ram A.F."/>
            <person name="Ramon A."/>
            <person name="Rauscher S."/>
            <person name="Record E."/>
            <person name="Riano-Pachon D.M."/>
            <person name="Robert V."/>
            <person name="Roehrig J."/>
            <person name="Ruller R."/>
            <person name="Salamov A."/>
            <person name="Salih N.S."/>
            <person name="Samson R.A."/>
            <person name="Sandor E."/>
            <person name="Sanguinetti M."/>
            <person name="Schuetze T."/>
            <person name="Sepcic K."/>
            <person name="Shelest E."/>
            <person name="Sherlock G."/>
            <person name="Sophianopoulou V."/>
            <person name="Squina F.M."/>
            <person name="Sun H."/>
            <person name="Susca A."/>
            <person name="Todd R.B."/>
            <person name="Tsang A."/>
            <person name="Unkles S.E."/>
            <person name="van de Wiele N."/>
            <person name="van Rossen-Uffink D."/>
            <person name="Oliveira J.V."/>
            <person name="Vesth T.C."/>
            <person name="Visser J."/>
            <person name="Yu J.-H."/>
            <person name="Zhou M."/>
            <person name="Andersen M.R."/>
            <person name="Archer D.B."/>
            <person name="Baker S.E."/>
            <person name="Benoit I."/>
            <person name="Brakhage A.A."/>
            <person name="Braus G.H."/>
            <person name="Fischer R."/>
            <person name="Frisvad J.C."/>
            <person name="Goldman G.H."/>
            <person name="Houbraken J."/>
            <person name="Oakley B."/>
            <person name="Pocsi I."/>
            <person name="Scazzocchio C."/>
            <person name="Seiboth B."/>
            <person name="vanKuyk P.A."/>
            <person name="Wortman J."/>
            <person name="Dyer P.S."/>
            <person name="Grigoriev I.V."/>
        </authorList>
    </citation>
    <scope>NUCLEOTIDE SEQUENCE [LARGE SCALE GENOMIC DNA]</scope>
    <source>
        <strain evidence="3">CBS 134.48</strain>
    </source>
</reference>
<evidence type="ECO:0000313" key="3">
    <source>
        <dbReference type="Proteomes" id="UP000184304"/>
    </source>
</evidence>
<feature type="transmembrane region" description="Helical" evidence="1">
    <location>
        <begin position="64"/>
        <end position="83"/>
    </location>
</feature>
<dbReference type="AlphaFoldDB" id="A0A1L9N4L2"/>
<dbReference type="Proteomes" id="UP000184304">
    <property type="component" value="Unassembled WGS sequence"/>
</dbReference>
<protein>
    <submittedName>
        <fullName evidence="2">Uncharacterized protein</fullName>
    </submittedName>
</protein>
<accession>A0A1L9N4L2</accession>
<organism evidence="2 3">
    <name type="scientific">Aspergillus tubingensis (strain CBS 134.48)</name>
    <dbReference type="NCBI Taxonomy" id="767770"/>
    <lineage>
        <taxon>Eukaryota</taxon>
        <taxon>Fungi</taxon>
        <taxon>Dikarya</taxon>
        <taxon>Ascomycota</taxon>
        <taxon>Pezizomycotina</taxon>
        <taxon>Eurotiomycetes</taxon>
        <taxon>Eurotiomycetidae</taxon>
        <taxon>Eurotiales</taxon>
        <taxon>Aspergillaceae</taxon>
        <taxon>Aspergillus</taxon>
        <taxon>Aspergillus subgen. Circumdati</taxon>
    </lineage>
</organism>
<gene>
    <name evidence="2" type="ORF">ASPTUDRAFT_641643</name>
</gene>
<dbReference type="EMBL" id="KV878203">
    <property type="protein sequence ID" value="OJI84131.1"/>
    <property type="molecule type" value="Genomic_DNA"/>
</dbReference>
<keyword evidence="1" id="KW-0472">Membrane</keyword>
<keyword evidence="3" id="KW-1185">Reference proteome</keyword>
<evidence type="ECO:0000313" key="2">
    <source>
        <dbReference type="EMBL" id="OJI84131.1"/>
    </source>
</evidence>
<keyword evidence="1" id="KW-1133">Transmembrane helix</keyword>
<keyword evidence="1" id="KW-0812">Transmembrane</keyword>
<feature type="transmembrane region" description="Helical" evidence="1">
    <location>
        <begin position="6"/>
        <end position="27"/>
    </location>
</feature>
<sequence length="100" mass="11665">MGMFPFSFLLSYSLRGIESSLFGACLFQRKKRKISFYFSFFFLSLFPPFSLLPIWLSHAAGTKYSIFIITYHLSTLLFSPSAFCKKYNRHVAYVLTTYPI</sequence>
<evidence type="ECO:0000256" key="1">
    <source>
        <dbReference type="SAM" id="Phobius"/>
    </source>
</evidence>
<name>A0A1L9N4L2_ASPTC</name>
<proteinExistence type="predicted"/>
<dbReference type="VEuPathDB" id="FungiDB:ASPTUDRAFT_641643"/>